<protein>
    <recommendedName>
        <fullName evidence="5">Calcineurin-like phosphoesterase domain-containing protein</fullName>
    </recommendedName>
</protein>
<dbReference type="RefSeq" id="WP_049663987.1">
    <property type="nucleotide sequence ID" value="NZ_LFXJ01000005.1"/>
</dbReference>
<comment type="caution">
    <text evidence="3">The sequence shown here is derived from an EMBL/GenBank/DDBJ whole genome shotgun (WGS) entry which is preliminary data.</text>
</comment>
<dbReference type="GO" id="GO:0016787">
    <property type="term" value="F:hydrolase activity"/>
    <property type="evidence" value="ECO:0007669"/>
    <property type="project" value="InterPro"/>
</dbReference>
<name>A0A0K9FB32_9BACI</name>
<reference evidence="4" key="1">
    <citation type="submission" date="2015-07" db="EMBL/GenBank/DDBJ databases">
        <authorList>
            <consortium name="Consortium for Microbial Forensics and Genomics (microFORGE)"/>
            <person name="Knight B.M."/>
            <person name="Roberts D.P."/>
            <person name="Lin D."/>
            <person name="Hari K."/>
            <person name="Fletcher J."/>
            <person name="Melcher U."/>
            <person name="Blagden T."/>
            <person name="Winegar R.A."/>
        </authorList>
    </citation>
    <scope>NUCLEOTIDE SEQUENCE [LARGE SCALE GENOMIC DNA]</scope>
    <source>
        <strain evidence="4">DSM 23493</strain>
    </source>
</reference>
<dbReference type="Proteomes" id="UP000037326">
    <property type="component" value="Unassembled WGS sequence"/>
</dbReference>
<dbReference type="Gene3D" id="3.60.21.10">
    <property type="match status" value="1"/>
</dbReference>
<dbReference type="Pfam" id="PF00149">
    <property type="entry name" value="Metallophos"/>
    <property type="match status" value="1"/>
</dbReference>
<dbReference type="PANTHER" id="PTHR31302:SF0">
    <property type="entry name" value="TRANSMEMBRANE PROTEIN WITH METALLOPHOSPHOESTERASE DOMAIN"/>
    <property type="match status" value="1"/>
</dbReference>
<dbReference type="SUPFAM" id="SSF52540">
    <property type="entry name" value="P-loop containing nucleoside triphosphate hydrolases"/>
    <property type="match status" value="1"/>
</dbReference>
<dbReference type="InterPro" id="IPR027417">
    <property type="entry name" value="P-loop_NTPase"/>
</dbReference>
<sequence>MKIIQLSDIHFSKLKDNSLFKKRNKFLDSLVAECLDQEQVIFTVTGDIADRGDKEEYNGIASPFFEGISATLEEKLPDLKFDFIFIPGNHDCDFSNIQLQEFRNSILPQVKNNIMLIENEIFQKNILLQDEFNSFIDLYHSKWRTLKEVYAPNPLVKVINCFTNQTEISFILMNTSWITTIHEKPGEMLFYEKFLNEVKGHLSPINITLLHHPTHWLEPNNKRKIEEIIQSVSNIVLSGHEHVKTEVIKTDWNNKNVVYVEGGTLQEHSDPSLSEYNILKFDLEKNQFKVSTMSWNSRMYCLKDRDREMWYPISREYGTLSTRKLLINSEFRDFLTESAIPLNHPRKEKVNLNDLFVYPDLEEMIYHEENEMQELIETIDIPELISNDTESTLLISGEKDSGKTTLSKIIIQYKLSEGYYPLLINSEIINPTLAHNIEKLIEKSIDEVYSLNDLDIYLQLNTAERILIIEDWHKCILNDDTKVKFFKRLSQFFRQIIIFADSETPLSPKLVLNVTNEGIRIRRFKVLEFGYQKQEELIEKWVLLGQHEIIDRAKLLKEIDIKKHGMAPILRNGFVPKYPLYMLMILSSMESRQPHNLEKSSNGYYFEILIKDSLVNLEVEFNETEKLYQYLTDFAYYLSIHPDNKITLSEWRGFHENHLEYYDMNPDQIPFISLRNKLINEKVIRFKESCFEFYYPYVFYFFTAQYFARNLHKVEIKDALIDITNNLHVTQNANIIMFLTHLSKEAVIKECVLNAARELLNTLPPSKLEDEIQFINNLCRTIIIPQVNADLDAVANRKNVNKSKDDFEKISKQSEGDNLSKESRFLEEVEDDEIKQKVIEEVNTANKSFKMLEVIGQILRNYYGSMNREEKIALSTEHYQLGLRLNHWLITQIEEIADMLIEHISDSLSKKSSITQDKSTAFAQQFVYTLASIITHNNLWKIAMTAGTEDLDRTFTRIEEKIPTVAVSLINLIIKIEYYKDFPYRELELFVNKNKNNIIVMQIIREVVKRYIYLNDISLSDKQKLCTITGLKISSKFLVKLVKNNK</sequence>
<feature type="domain" description="Calcineurin-like phosphoesterase" evidence="1">
    <location>
        <begin position="1"/>
        <end position="243"/>
    </location>
</feature>
<dbReference type="AlphaFoldDB" id="A0A0K9FB32"/>
<dbReference type="OrthoDB" id="115870at2"/>
<dbReference type="Pfam" id="PF24406">
    <property type="entry name" value="nSTAND_NTPase4"/>
    <property type="match status" value="1"/>
</dbReference>
<gene>
    <name evidence="3" type="ORF">ACZ11_04010</name>
</gene>
<dbReference type="InterPro" id="IPR004843">
    <property type="entry name" value="Calcineurin-like_PHP"/>
</dbReference>
<dbReference type="EMBL" id="LFXJ01000005">
    <property type="protein sequence ID" value="KMY31423.1"/>
    <property type="molecule type" value="Genomic_DNA"/>
</dbReference>
<evidence type="ECO:0000259" key="2">
    <source>
        <dbReference type="Pfam" id="PF24406"/>
    </source>
</evidence>
<proteinExistence type="predicted"/>
<dbReference type="InterPro" id="IPR057123">
    <property type="entry name" value="STAND_NTPase4_dom"/>
</dbReference>
<dbReference type="GeneID" id="96597479"/>
<evidence type="ECO:0000313" key="3">
    <source>
        <dbReference type="EMBL" id="KMY31423.1"/>
    </source>
</evidence>
<dbReference type="InterPro" id="IPR029052">
    <property type="entry name" value="Metallo-depent_PP-like"/>
</dbReference>
<dbReference type="PANTHER" id="PTHR31302">
    <property type="entry name" value="TRANSMEMBRANE PROTEIN WITH METALLOPHOSPHOESTERASE DOMAIN-RELATED"/>
    <property type="match status" value="1"/>
</dbReference>
<evidence type="ECO:0008006" key="5">
    <source>
        <dbReference type="Google" id="ProtNLM"/>
    </source>
</evidence>
<evidence type="ECO:0000313" key="4">
    <source>
        <dbReference type="Proteomes" id="UP000037326"/>
    </source>
</evidence>
<accession>A0A0K9FB32</accession>
<organism evidence="3 4">
    <name type="scientific">Lysinibacillus xylanilyticus</name>
    <dbReference type="NCBI Taxonomy" id="582475"/>
    <lineage>
        <taxon>Bacteria</taxon>
        <taxon>Bacillati</taxon>
        <taxon>Bacillota</taxon>
        <taxon>Bacilli</taxon>
        <taxon>Bacillales</taxon>
        <taxon>Bacillaceae</taxon>
        <taxon>Lysinibacillus</taxon>
    </lineage>
</organism>
<feature type="domain" description="STAND NTPase 4 small alpha/beta" evidence="2">
    <location>
        <begin position="645"/>
        <end position="702"/>
    </location>
</feature>
<dbReference type="PATRIC" id="fig|582475.4.peg.211"/>
<dbReference type="InterPro" id="IPR051158">
    <property type="entry name" value="Metallophosphoesterase_sf"/>
</dbReference>
<evidence type="ECO:0000259" key="1">
    <source>
        <dbReference type="Pfam" id="PF00149"/>
    </source>
</evidence>
<dbReference type="SUPFAM" id="SSF56300">
    <property type="entry name" value="Metallo-dependent phosphatases"/>
    <property type="match status" value="1"/>
</dbReference>
<dbReference type="Gene3D" id="3.40.50.300">
    <property type="entry name" value="P-loop containing nucleotide triphosphate hydrolases"/>
    <property type="match status" value="1"/>
</dbReference>